<dbReference type="InterPro" id="IPR036291">
    <property type="entry name" value="NAD(P)-bd_dom_sf"/>
</dbReference>
<protein>
    <submittedName>
        <fullName evidence="3">Short chain dehydrogenase</fullName>
    </submittedName>
</protein>
<evidence type="ECO:0000313" key="4">
    <source>
        <dbReference type="Proteomes" id="UP000176998"/>
    </source>
</evidence>
<keyword evidence="2" id="KW-0560">Oxidoreductase</keyword>
<dbReference type="PANTHER" id="PTHR24322">
    <property type="entry name" value="PKSB"/>
    <property type="match status" value="1"/>
</dbReference>
<dbReference type="SUPFAM" id="SSF51735">
    <property type="entry name" value="NAD(P)-binding Rossmann-fold domains"/>
    <property type="match status" value="1"/>
</dbReference>
<dbReference type="GeneID" id="34560037"/>
<gene>
    <name evidence="3" type="ORF">CORC01_06889</name>
</gene>
<comment type="similarity">
    <text evidence="1">Belongs to the short-chain dehydrogenases/reductases (SDR) family.</text>
</comment>
<evidence type="ECO:0000256" key="1">
    <source>
        <dbReference type="ARBA" id="ARBA00006484"/>
    </source>
</evidence>
<dbReference type="Gene3D" id="3.40.50.720">
    <property type="entry name" value="NAD(P)-binding Rossmann-like Domain"/>
    <property type="match status" value="1"/>
</dbReference>
<dbReference type="InterPro" id="IPR002347">
    <property type="entry name" value="SDR_fam"/>
</dbReference>
<evidence type="ECO:0000256" key="2">
    <source>
        <dbReference type="ARBA" id="ARBA00023002"/>
    </source>
</evidence>
<proteinExistence type="inferred from homology"/>
<dbReference type="Proteomes" id="UP000176998">
    <property type="component" value="Unassembled WGS sequence"/>
</dbReference>
<comment type="caution">
    <text evidence="3">The sequence shown here is derived from an EMBL/GenBank/DDBJ whole genome shotgun (WGS) entry which is preliminary data.</text>
</comment>
<dbReference type="AlphaFoldDB" id="A0A1G4B8W2"/>
<sequence>MAWQLAPGTKLPNYQCDNSDRSKIRSLYQRIRSEVGDMTVLVLGRGLAVMEGTYADVELTINTILLAPFLLIKEFNPHIVKSNHGHIVNVSSMRFVMLPTHIADDNAATKADLAALHEL</sequence>
<accession>A0A1G4B8W2</accession>
<dbReference type="STRING" id="1209926.A0A1G4B8W2"/>
<dbReference type="RefSeq" id="XP_022475006.1">
    <property type="nucleotide sequence ID" value="XM_022618527.1"/>
</dbReference>
<evidence type="ECO:0000313" key="3">
    <source>
        <dbReference type="EMBL" id="OHE97854.1"/>
    </source>
</evidence>
<name>A0A1G4B8W2_9PEZI</name>
<reference evidence="3 4" key="1">
    <citation type="submission" date="2016-09" db="EMBL/GenBank/DDBJ databases">
        <authorList>
            <person name="Capua I."/>
            <person name="De Benedictis P."/>
            <person name="Joannis T."/>
            <person name="Lombin L.H."/>
            <person name="Cattoli G."/>
        </authorList>
    </citation>
    <scope>NUCLEOTIDE SEQUENCE [LARGE SCALE GENOMIC DNA]</scope>
    <source>
        <strain evidence="3 4">IMI 309357</strain>
    </source>
</reference>
<dbReference type="Pfam" id="PF00106">
    <property type="entry name" value="adh_short"/>
    <property type="match status" value="1"/>
</dbReference>
<dbReference type="OrthoDB" id="10253736at2759"/>
<keyword evidence="4" id="KW-1185">Reference proteome</keyword>
<dbReference type="EMBL" id="MJBS01000053">
    <property type="protein sequence ID" value="OHE97854.1"/>
    <property type="molecule type" value="Genomic_DNA"/>
</dbReference>
<organism evidence="3 4">
    <name type="scientific">Colletotrichum orchidophilum</name>
    <dbReference type="NCBI Taxonomy" id="1209926"/>
    <lineage>
        <taxon>Eukaryota</taxon>
        <taxon>Fungi</taxon>
        <taxon>Dikarya</taxon>
        <taxon>Ascomycota</taxon>
        <taxon>Pezizomycotina</taxon>
        <taxon>Sordariomycetes</taxon>
        <taxon>Hypocreomycetidae</taxon>
        <taxon>Glomerellales</taxon>
        <taxon>Glomerellaceae</taxon>
        <taxon>Colletotrichum</taxon>
    </lineage>
</organism>
<dbReference type="GO" id="GO:0016616">
    <property type="term" value="F:oxidoreductase activity, acting on the CH-OH group of donors, NAD or NADP as acceptor"/>
    <property type="evidence" value="ECO:0007669"/>
    <property type="project" value="TreeGrafter"/>
</dbReference>
<dbReference type="PANTHER" id="PTHR24322:SF736">
    <property type="entry name" value="RETINOL DEHYDROGENASE 10"/>
    <property type="match status" value="1"/>
</dbReference>